<dbReference type="AlphaFoldDB" id="A0A1E7ESJ0"/>
<gene>
    <name evidence="2" type="ORF">FRACYDRAFT_271626</name>
</gene>
<name>A0A1E7ESJ0_9STRA</name>
<feature type="transmembrane region" description="Helical" evidence="1">
    <location>
        <begin position="37"/>
        <end position="57"/>
    </location>
</feature>
<feature type="transmembrane region" description="Helical" evidence="1">
    <location>
        <begin position="69"/>
        <end position="88"/>
    </location>
</feature>
<dbReference type="InParanoid" id="A0A1E7ESJ0"/>
<dbReference type="Proteomes" id="UP000095751">
    <property type="component" value="Unassembled WGS sequence"/>
</dbReference>
<keyword evidence="3" id="KW-1185">Reference proteome</keyword>
<proteinExistence type="predicted"/>
<reference evidence="2 3" key="1">
    <citation type="submission" date="2016-09" db="EMBL/GenBank/DDBJ databases">
        <title>Extensive genetic diversity and differential bi-allelic expression allows diatom success in the polar Southern Ocean.</title>
        <authorList>
            <consortium name="DOE Joint Genome Institute"/>
            <person name="Mock T."/>
            <person name="Otillar R.P."/>
            <person name="Strauss J."/>
            <person name="Dupont C."/>
            <person name="Frickenhaus S."/>
            <person name="Maumus F."/>
            <person name="Mcmullan M."/>
            <person name="Sanges R."/>
            <person name="Schmutz J."/>
            <person name="Toseland A."/>
            <person name="Valas R."/>
            <person name="Veluchamy A."/>
            <person name="Ward B.J."/>
            <person name="Allen A."/>
            <person name="Barry K."/>
            <person name="Falciatore A."/>
            <person name="Ferrante M."/>
            <person name="Fortunato A.E."/>
            <person name="Gloeckner G."/>
            <person name="Gruber A."/>
            <person name="Hipkin R."/>
            <person name="Janech M."/>
            <person name="Kroth P."/>
            <person name="Leese F."/>
            <person name="Lindquist E."/>
            <person name="Lyon B.R."/>
            <person name="Martin J."/>
            <person name="Mayer C."/>
            <person name="Parker M."/>
            <person name="Quesneville H."/>
            <person name="Raymond J."/>
            <person name="Uhlig C."/>
            <person name="Valentin K.U."/>
            <person name="Worden A.Z."/>
            <person name="Armbrust E.V."/>
            <person name="Bowler C."/>
            <person name="Green B."/>
            <person name="Moulton V."/>
            <person name="Van Oosterhout C."/>
            <person name="Grigoriev I."/>
        </authorList>
    </citation>
    <scope>NUCLEOTIDE SEQUENCE [LARGE SCALE GENOMIC DNA]</scope>
    <source>
        <strain evidence="2 3">CCMP1102</strain>
    </source>
</reference>
<dbReference type="OrthoDB" id="52912at2759"/>
<evidence type="ECO:0000313" key="2">
    <source>
        <dbReference type="EMBL" id="OEU08931.1"/>
    </source>
</evidence>
<accession>A0A1E7ESJ0</accession>
<organism evidence="2 3">
    <name type="scientific">Fragilariopsis cylindrus CCMP1102</name>
    <dbReference type="NCBI Taxonomy" id="635003"/>
    <lineage>
        <taxon>Eukaryota</taxon>
        <taxon>Sar</taxon>
        <taxon>Stramenopiles</taxon>
        <taxon>Ochrophyta</taxon>
        <taxon>Bacillariophyta</taxon>
        <taxon>Bacillariophyceae</taxon>
        <taxon>Bacillariophycidae</taxon>
        <taxon>Bacillariales</taxon>
        <taxon>Bacillariaceae</taxon>
        <taxon>Fragilariopsis</taxon>
    </lineage>
</organism>
<dbReference type="EMBL" id="KV784378">
    <property type="protein sequence ID" value="OEU08931.1"/>
    <property type="molecule type" value="Genomic_DNA"/>
</dbReference>
<keyword evidence="1" id="KW-0472">Membrane</keyword>
<feature type="transmembrane region" description="Helical" evidence="1">
    <location>
        <begin position="12"/>
        <end position="31"/>
    </location>
</feature>
<evidence type="ECO:0000313" key="3">
    <source>
        <dbReference type="Proteomes" id="UP000095751"/>
    </source>
</evidence>
<sequence>MKAKGLMGFMNYLVVLNPVFGCLIAWMLMYSSDKTEAFIVLGLEGASLILHFASVCLEGSFRTCRQITFHSLPLIPFFVSIGMVGYYLKQGGVCYIPKEKLFRFSGCEICLNLLGVPEPCPKNISDVFDFSGGDMPNSLDGIWDEITGRSTQSTYCSADINFCFFDYDEGIVPNINTNYTDA</sequence>
<keyword evidence="1" id="KW-0812">Transmembrane</keyword>
<protein>
    <submittedName>
        <fullName evidence="2">Uncharacterized protein</fullName>
    </submittedName>
</protein>
<keyword evidence="1" id="KW-1133">Transmembrane helix</keyword>
<dbReference type="KEGG" id="fcy:FRACYDRAFT_271626"/>
<evidence type="ECO:0000256" key="1">
    <source>
        <dbReference type="SAM" id="Phobius"/>
    </source>
</evidence>